<organism evidence="7 8">
    <name type="scientific">Lymnaea stagnalis</name>
    <name type="common">Great pond snail</name>
    <name type="synonym">Helix stagnalis</name>
    <dbReference type="NCBI Taxonomy" id="6523"/>
    <lineage>
        <taxon>Eukaryota</taxon>
        <taxon>Metazoa</taxon>
        <taxon>Spiralia</taxon>
        <taxon>Lophotrochozoa</taxon>
        <taxon>Mollusca</taxon>
        <taxon>Gastropoda</taxon>
        <taxon>Heterobranchia</taxon>
        <taxon>Euthyneura</taxon>
        <taxon>Panpulmonata</taxon>
        <taxon>Hygrophila</taxon>
        <taxon>Lymnaeoidea</taxon>
        <taxon>Lymnaeidae</taxon>
        <taxon>Lymnaea</taxon>
    </lineage>
</organism>
<dbReference type="PANTHER" id="PTHR13943:SF77">
    <property type="entry name" value="LRAT DOMAIN-CONTAINING PROTEIN"/>
    <property type="match status" value="1"/>
</dbReference>
<evidence type="ECO:0000259" key="6">
    <source>
        <dbReference type="PROSITE" id="PS51934"/>
    </source>
</evidence>
<dbReference type="Proteomes" id="UP001497497">
    <property type="component" value="Unassembled WGS sequence"/>
</dbReference>
<name>A0AAV2IGY3_LYMST</name>
<keyword evidence="3" id="KW-0378">Hydrolase</keyword>
<gene>
    <name evidence="7" type="ORF">GSLYS_00018830001</name>
</gene>
<dbReference type="PROSITE" id="PS51934">
    <property type="entry name" value="LRAT"/>
    <property type="match status" value="1"/>
</dbReference>
<sequence>MSINEGLTLNGVRTSECMGTGCFFEKSKDAASKNAVLSSPVPTSPSLSKHSSNNQVIELVTDKLSGQTISASLCAPNGQSSKLSIEQLGVAQGSSTKDEISNLVAESSSVIADPSNWGQIKKLATSGSIVKVVQVLGKLRSSTAAQPPRVVQPPDPPPKEKSMDEETVRRRHNERCLANAAVGDMLEFPRRFYSHWAIYIGDTDIIHLSGEDGDIDPKRAKVRIDNFWKVVENSQAKVNNFLDHELKPLAPVDILKNARKKLGAGGYDLLFSNCEHFATWCRYGKARSGQVDRLSEAVQDIGSRIKDKLTETIEKSPDERERKIASGLLTLGESIASASKEMASKRYDEQLKNLRSDK</sequence>
<feature type="domain" description="LRAT" evidence="6">
    <location>
        <begin position="185"/>
        <end position="290"/>
    </location>
</feature>
<dbReference type="GO" id="GO:0004623">
    <property type="term" value="F:phospholipase A2 activity"/>
    <property type="evidence" value="ECO:0007669"/>
    <property type="project" value="TreeGrafter"/>
</dbReference>
<keyword evidence="4" id="KW-0443">Lipid metabolism</keyword>
<dbReference type="GO" id="GO:0016410">
    <property type="term" value="F:N-acyltransferase activity"/>
    <property type="evidence" value="ECO:0007669"/>
    <property type="project" value="TreeGrafter"/>
</dbReference>
<proteinExistence type="inferred from homology"/>
<evidence type="ECO:0000313" key="8">
    <source>
        <dbReference type="Proteomes" id="UP001497497"/>
    </source>
</evidence>
<dbReference type="GO" id="GO:0070292">
    <property type="term" value="P:N-acylphosphatidylethanolamine metabolic process"/>
    <property type="evidence" value="ECO:0007669"/>
    <property type="project" value="TreeGrafter"/>
</dbReference>
<dbReference type="Pfam" id="PF04970">
    <property type="entry name" value="LRAT"/>
    <property type="match status" value="1"/>
</dbReference>
<dbReference type="PANTHER" id="PTHR13943">
    <property type="entry name" value="HRAS-LIKE SUPPRESSOR - RELATED"/>
    <property type="match status" value="1"/>
</dbReference>
<evidence type="ECO:0000256" key="2">
    <source>
        <dbReference type="ARBA" id="ARBA00022679"/>
    </source>
</evidence>
<keyword evidence="8" id="KW-1185">Reference proteome</keyword>
<evidence type="ECO:0000256" key="4">
    <source>
        <dbReference type="ARBA" id="ARBA00023098"/>
    </source>
</evidence>
<dbReference type="EMBL" id="CAXITT010000701">
    <property type="protein sequence ID" value="CAL1545347.1"/>
    <property type="molecule type" value="Genomic_DNA"/>
</dbReference>
<comment type="caution">
    <text evidence="7">The sequence shown here is derived from an EMBL/GenBank/DDBJ whole genome shotgun (WGS) entry which is preliminary data.</text>
</comment>
<reference evidence="7 8" key="1">
    <citation type="submission" date="2024-04" db="EMBL/GenBank/DDBJ databases">
        <authorList>
            <consortium name="Genoscope - CEA"/>
            <person name="William W."/>
        </authorList>
    </citation>
    <scope>NUCLEOTIDE SEQUENCE [LARGE SCALE GENOMIC DNA]</scope>
</reference>
<dbReference type="AlphaFoldDB" id="A0AAV2IGY3"/>
<accession>A0AAV2IGY3</accession>
<dbReference type="GO" id="GO:0005737">
    <property type="term" value="C:cytoplasm"/>
    <property type="evidence" value="ECO:0007669"/>
    <property type="project" value="TreeGrafter"/>
</dbReference>
<protein>
    <recommendedName>
        <fullName evidence="6">LRAT domain-containing protein</fullName>
    </recommendedName>
</protein>
<dbReference type="Gene3D" id="3.90.1720.10">
    <property type="entry name" value="endopeptidase domain like (from Nostoc punctiforme)"/>
    <property type="match status" value="1"/>
</dbReference>
<keyword evidence="2" id="KW-0808">Transferase</keyword>
<dbReference type="InterPro" id="IPR051496">
    <property type="entry name" value="H-rev107_PLA/AT"/>
</dbReference>
<feature type="region of interest" description="Disordered" evidence="5">
    <location>
        <begin position="143"/>
        <end position="166"/>
    </location>
</feature>
<evidence type="ECO:0000256" key="3">
    <source>
        <dbReference type="ARBA" id="ARBA00022801"/>
    </source>
</evidence>
<evidence type="ECO:0000313" key="7">
    <source>
        <dbReference type="EMBL" id="CAL1545347.1"/>
    </source>
</evidence>
<comment type="similarity">
    <text evidence="1">Belongs to the H-rev107 family.</text>
</comment>
<dbReference type="InterPro" id="IPR007053">
    <property type="entry name" value="LRAT_dom"/>
</dbReference>
<evidence type="ECO:0000256" key="1">
    <source>
        <dbReference type="ARBA" id="ARBA00007824"/>
    </source>
</evidence>
<evidence type="ECO:0000256" key="5">
    <source>
        <dbReference type="SAM" id="MobiDB-lite"/>
    </source>
</evidence>
<dbReference type="GO" id="GO:0008970">
    <property type="term" value="F:phospholipase A1 activity"/>
    <property type="evidence" value="ECO:0007669"/>
    <property type="project" value="TreeGrafter"/>
</dbReference>
<feature type="compositionally biased region" description="Basic and acidic residues" evidence="5">
    <location>
        <begin position="157"/>
        <end position="166"/>
    </location>
</feature>